<dbReference type="InterPro" id="IPR000244">
    <property type="entry name" value="Ribosomal_bL9"/>
</dbReference>
<feature type="domain" description="Ribosomal protein L9" evidence="9">
    <location>
        <begin position="13"/>
        <end position="40"/>
    </location>
</feature>
<dbReference type="Pfam" id="PF01281">
    <property type="entry name" value="Ribosomal_L9_N"/>
    <property type="match status" value="1"/>
</dbReference>
<dbReference type="RefSeq" id="WP_379929710.1">
    <property type="nucleotide sequence ID" value="NZ_JBHUMM010000025.1"/>
</dbReference>
<evidence type="ECO:0000256" key="1">
    <source>
        <dbReference type="ARBA" id="ARBA00010605"/>
    </source>
</evidence>
<dbReference type="HAMAP" id="MF_00503">
    <property type="entry name" value="Ribosomal_bL9"/>
    <property type="match status" value="1"/>
</dbReference>
<dbReference type="InterPro" id="IPR020069">
    <property type="entry name" value="Ribosomal_bL9_C"/>
</dbReference>
<dbReference type="Pfam" id="PF03948">
    <property type="entry name" value="Ribosomal_L9_C"/>
    <property type="match status" value="1"/>
</dbReference>
<accession>A0ABW5RBR5</accession>
<reference evidence="11" key="1">
    <citation type="journal article" date="2019" name="Int. J. Syst. Evol. Microbiol.">
        <title>The Global Catalogue of Microorganisms (GCM) 10K type strain sequencing project: providing services to taxonomists for standard genome sequencing and annotation.</title>
        <authorList>
            <consortium name="The Broad Institute Genomics Platform"/>
            <consortium name="The Broad Institute Genome Sequencing Center for Infectious Disease"/>
            <person name="Wu L."/>
            <person name="Ma J."/>
        </authorList>
    </citation>
    <scope>NUCLEOTIDE SEQUENCE [LARGE SCALE GENOMIC DNA]</scope>
    <source>
        <strain evidence="11">KCTC 33676</strain>
    </source>
</reference>
<evidence type="ECO:0000256" key="8">
    <source>
        <dbReference type="SAM" id="MobiDB-lite"/>
    </source>
</evidence>
<evidence type="ECO:0000256" key="2">
    <source>
        <dbReference type="ARBA" id="ARBA00022730"/>
    </source>
</evidence>
<feature type="region of interest" description="Disordered" evidence="8">
    <location>
        <begin position="41"/>
        <end position="62"/>
    </location>
</feature>
<proteinExistence type="inferred from homology"/>
<name>A0ABW5RBR5_9BACL</name>
<keyword evidence="3 7" id="KW-0694">RNA-binding</keyword>
<protein>
    <recommendedName>
        <fullName evidence="6 7">Large ribosomal subunit protein bL9</fullName>
    </recommendedName>
</protein>
<gene>
    <name evidence="7 10" type="primary">rplI</name>
    <name evidence="10" type="ORF">ACFSUC_11290</name>
</gene>
<feature type="compositionally biased region" description="Basic and acidic residues" evidence="8">
    <location>
        <begin position="48"/>
        <end position="62"/>
    </location>
</feature>
<dbReference type="SUPFAM" id="SSF55658">
    <property type="entry name" value="L9 N-domain-like"/>
    <property type="match status" value="1"/>
</dbReference>
<evidence type="ECO:0000256" key="5">
    <source>
        <dbReference type="ARBA" id="ARBA00023274"/>
    </source>
</evidence>
<organism evidence="10 11">
    <name type="scientific">Marinicrinis sediminis</name>
    <dbReference type="NCBI Taxonomy" id="1652465"/>
    <lineage>
        <taxon>Bacteria</taxon>
        <taxon>Bacillati</taxon>
        <taxon>Bacillota</taxon>
        <taxon>Bacilli</taxon>
        <taxon>Bacillales</taxon>
        <taxon>Paenibacillaceae</taxon>
    </lineage>
</organism>
<evidence type="ECO:0000256" key="6">
    <source>
        <dbReference type="ARBA" id="ARBA00035292"/>
    </source>
</evidence>
<comment type="function">
    <text evidence="7">Binds to the 23S rRNA.</text>
</comment>
<evidence type="ECO:0000313" key="10">
    <source>
        <dbReference type="EMBL" id="MFD2672185.1"/>
    </source>
</evidence>
<dbReference type="Proteomes" id="UP001597497">
    <property type="component" value="Unassembled WGS sequence"/>
</dbReference>
<evidence type="ECO:0000256" key="4">
    <source>
        <dbReference type="ARBA" id="ARBA00022980"/>
    </source>
</evidence>
<dbReference type="SUPFAM" id="SSF55653">
    <property type="entry name" value="Ribosomal protein L9 C-domain"/>
    <property type="match status" value="1"/>
</dbReference>
<dbReference type="InterPro" id="IPR020594">
    <property type="entry name" value="Ribosomal_bL9_bac/chp"/>
</dbReference>
<dbReference type="GO" id="GO:0005840">
    <property type="term" value="C:ribosome"/>
    <property type="evidence" value="ECO:0007669"/>
    <property type="project" value="UniProtKB-KW"/>
</dbReference>
<keyword evidence="2 7" id="KW-0699">rRNA-binding</keyword>
<dbReference type="PROSITE" id="PS00651">
    <property type="entry name" value="RIBOSOMAL_L9"/>
    <property type="match status" value="1"/>
</dbReference>
<sequence length="148" mass="16549">MKVIFLQDVKGQGKKGETKNVSDGYAENFLIKRNLAIPANEGNVKQLDQQKKAEQKKEEDQLNEAKKLAEKLEKLTVDFEVKAGEGGRLFGSITNKQIAEQLAKSHKIKVDKRKIEMSDPVRSLGVTQVQVKLHPEVTAVLKVQVKEA</sequence>
<dbReference type="Gene3D" id="3.40.5.10">
    <property type="entry name" value="Ribosomal protein L9, N-terminal domain"/>
    <property type="match status" value="1"/>
</dbReference>
<dbReference type="NCBIfam" id="TIGR00158">
    <property type="entry name" value="L9"/>
    <property type="match status" value="1"/>
</dbReference>
<dbReference type="InterPro" id="IPR036935">
    <property type="entry name" value="Ribosomal_bL9_N_sf"/>
</dbReference>
<evidence type="ECO:0000256" key="7">
    <source>
        <dbReference type="HAMAP-Rule" id="MF_00503"/>
    </source>
</evidence>
<keyword evidence="11" id="KW-1185">Reference proteome</keyword>
<dbReference type="InterPro" id="IPR036791">
    <property type="entry name" value="Ribosomal_bL9_C_sf"/>
</dbReference>
<keyword evidence="5 7" id="KW-0687">Ribonucleoprotein</keyword>
<dbReference type="InterPro" id="IPR020070">
    <property type="entry name" value="Ribosomal_bL9_N"/>
</dbReference>
<evidence type="ECO:0000256" key="3">
    <source>
        <dbReference type="ARBA" id="ARBA00022884"/>
    </source>
</evidence>
<comment type="similarity">
    <text evidence="1 7">Belongs to the bacterial ribosomal protein bL9 family.</text>
</comment>
<dbReference type="PANTHER" id="PTHR21368">
    <property type="entry name" value="50S RIBOSOMAL PROTEIN L9"/>
    <property type="match status" value="1"/>
</dbReference>
<keyword evidence="4 7" id="KW-0689">Ribosomal protein</keyword>
<dbReference type="EMBL" id="JBHUMM010000025">
    <property type="protein sequence ID" value="MFD2672185.1"/>
    <property type="molecule type" value="Genomic_DNA"/>
</dbReference>
<dbReference type="InterPro" id="IPR009027">
    <property type="entry name" value="Ribosomal_bL9/RNase_H1_N"/>
</dbReference>
<comment type="caution">
    <text evidence="10">The sequence shown here is derived from an EMBL/GenBank/DDBJ whole genome shotgun (WGS) entry which is preliminary data.</text>
</comment>
<evidence type="ECO:0000313" key="11">
    <source>
        <dbReference type="Proteomes" id="UP001597497"/>
    </source>
</evidence>
<evidence type="ECO:0000259" key="9">
    <source>
        <dbReference type="PROSITE" id="PS00651"/>
    </source>
</evidence>
<dbReference type="Gene3D" id="3.10.430.100">
    <property type="entry name" value="Ribosomal protein L9, C-terminal domain"/>
    <property type="match status" value="1"/>
</dbReference>